<proteinExistence type="predicted"/>
<dbReference type="InterPro" id="IPR027417">
    <property type="entry name" value="P-loop_NTPase"/>
</dbReference>
<dbReference type="RefSeq" id="WP_270025542.1">
    <property type="nucleotide sequence ID" value="NZ_JAPDDP010000020.1"/>
</dbReference>
<dbReference type="AlphaFoldDB" id="A0A9X3N842"/>
<feature type="coiled-coil region" evidence="1">
    <location>
        <begin position="387"/>
        <end position="417"/>
    </location>
</feature>
<organism evidence="3 4">
    <name type="scientific">Solirubrobacter phytolaccae</name>
    <dbReference type="NCBI Taxonomy" id="1404360"/>
    <lineage>
        <taxon>Bacteria</taxon>
        <taxon>Bacillati</taxon>
        <taxon>Actinomycetota</taxon>
        <taxon>Thermoleophilia</taxon>
        <taxon>Solirubrobacterales</taxon>
        <taxon>Solirubrobacteraceae</taxon>
        <taxon>Solirubrobacter</taxon>
    </lineage>
</organism>
<dbReference type="SUPFAM" id="SSF52540">
    <property type="entry name" value="P-loop containing nucleoside triphosphate hydrolases"/>
    <property type="match status" value="1"/>
</dbReference>
<keyword evidence="1" id="KW-0175">Coiled coil</keyword>
<dbReference type="InterPro" id="IPR038729">
    <property type="entry name" value="Rad50/SbcC_AAA"/>
</dbReference>
<feature type="non-terminal residue" evidence="3">
    <location>
        <position position="1"/>
    </location>
</feature>
<protein>
    <submittedName>
        <fullName evidence="3">AAA family ATPase</fullName>
    </submittedName>
</protein>
<accession>A0A9X3N842</accession>
<evidence type="ECO:0000256" key="1">
    <source>
        <dbReference type="SAM" id="Coils"/>
    </source>
</evidence>
<dbReference type="GO" id="GO:0006302">
    <property type="term" value="P:double-strand break repair"/>
    <property type="evidence" value="ECO:0007669"/>
    <property type="project" value="InterPro"/>
</dbReference>
<dbReference type="GO" id="GO:0016887">
    <property type="term" value="F:ATP hydrolysis activity"/>
    <property type="evidence" value="ECO:0007669"/>
    <property type="project" value="InterPro"/>
</dbReference>
<gene>
    <name evidence="3" type="ORF">OJ997_13065</name>
</gene>
<dbReference type="Proteomes" id="UP001147653">
    <property type="component" value="Unassembled WGS sequence"/>
</dbReference>
<dbReference type="EMBL" id="JAPDDP010000020">
    <property type="protein sequence ID" value="MDA0181231.1"/>
    <property type="molecule type" value="Genomic_DNA"/>
</dbReference>
<evidence type="ECO:0000259" key="2">
    <source>
        <dbReference type="Pfam" id="PF13476"/>
    </source>
</evidence>
<keyword evidence="4" id="KW-1185">Reference proteome</keyword>
<dbReference type="PANTHER" id="PTHR32182:SF22">
    <property type="entry name" value="ATP-DEPENDENT ENDONUCLEASE, OLD FAMILY-RELATED"/>
    <property type="match status" value="1"/>
</dbReference>
<name>A0A9X3N842_9ACTN</name>
<dbReference type="GO" id="GO:0000731">
    <property type="term" value="P:DNA synthesis involved in DNA repair"/>
    <property type="evidence" value="ECO:0007669"/>
    <property type="project" value="TreeGrafter"/>
</dbReference>
<evidence type="ECO:0000313" key="3">
    <source>
        <dbReference type="EMBL" id="MDA0181231.1"/>
    </source>
</evidence>
<comment type="caution">
    <text evidence="3">The sequence shown here is derived from an EMBL/GenBank/DDBJ whole genome shotgun (WGS) entry which is preliminary data.</text>
</comment>
<sequence length="811" mass="87979">VKRLAAQREVLDTRPDGVLAVRTGRGSFYDRGRPMDPVLRTLLLERLGASDLDNEAKGVIEAAADSAAPAPTTATSPPVWLKEVTVEGFRGIGRPATLKLDPAPGLTVVVGRNGSGKSSFAEGLELLMTGALKRWEKRPKAWSETWQCLHHTEPTAIAAQLQLEGGEVVTLDQEWPHGAPYGDASGRAAPAQVLAEHGWDRDLPSFRPFLAYAELATMFDTLSSLYDALTPVLGLGDLDALAAQLATTRLALDGQRKAVTAERDQLLARLSPDDDRHALVNAAIGGRKPDLSQLTGLLEETPSYTEDLTLLRRLAALHLPTDTDIRDAFQDLKAAERAHADASATDAARATNLAVLLRKALAFKDPATLTDDCPVCKTPGVLDEAWVSAAQQEAAQLEEQAQALTSANAKLTGARRRVESLLDGNALAAPLAARHLGLIEDELELPRETEAELKASVATLRELTQRAATELERKGAAWQELAGQLRGWLARAREVETGATTLKAIKDAEKWLKGATDELRRERFAPISQSAIANWQELRQGSSVDLHEITLKKVGKGGRADFDVRADDTEANALGVMSQGELLALSVSVFLPRAALEESPFRFAVIDDPVQAMDPAKVDGLAKVLHRAARTRQIVVFTHDDRLPEAIRRLRLDATMLHVDRRAQSSVDVQVSRSPVQRYLDGARGYAKPDRLPPEVQARVVPMFCRSAVEAAAANIVRRRAAQHGTDLNEADDQIAEARSLRETLALVLFGDAGRHGEVGGEIKRRYGDPSAALVTALNRGAHGNALERETLTRLPDTTRSFIRDLETTSK</sequence>
<dbReference type="Gene3D" id="3.40.50.300">
    <property type="entry name" value="P-loop containing nucleotide triphosphate hydrolases"/>
    <property type="match status" value="2"/>
</dbReference>
<dbReference type="PANTHER" id="PTHR32182">
    <property type="entry name" value="DNA REPLICATION AND REPAIR PROTEIN RECF"/>
    <property type="match status" value="1"/>
</dbReference>
<dbReference type="Pfam" id="PF13476">
    <property type="entry name" value="AAA_23"/>
    <property type="match status" value="1"/>
</dbReference>
<reference evidence="3" key="1">
    <citation type="submission" date="2022-10" db="EMBL/GenBank/DDBJ databases">
        <title>The WGS of Solirubrobacter phytolaccae KCTC 29190.</title>
        <authorList>
            <person name="Jiang Z."/>
        </authorList>
    </citation>
    <scope>NUCLEOTIDE SEQUENCE</scope>
    <source>
        <strain evidence="3">KCTC 29190</strain>
    </source>
</reference>
<evidence type="ECO:0000313" key="4">
    <source>
        <dbReference type="Proteomes" id="UP001147653"/>
    </source>
</evidence>
<feature type="domain" description="Rad50/SbcC-type AAA" evidence="2">
    <location>
        <begin position="84"/>
        <end position="138"/>
    </location>
</feature>